<dbReference type="EMBL" id="CP115149">
    <property type="protein sequence ID" value="WBL35435.1"/>
    <property type="molecule type" value="Genomic_DNA"/>
</dbReference>
<dbReference type="RefSeq" id="WP_270055961.1">
    <property type="nucleotide sequence ID" value="NZ_CP115149.1"/>
</dbReference>
<feature type="transmembrane region" description="Helical" evidence="22">
    <location>
        <begin position="177"/>
        <end position="196"/>
    </location>
</feature>
<keyword evidence="10 22" id="KW-1133">Transmembrane helix</keyword>
<keyword evidence="5" id="KW-0328">Glycosyltransferase</keyword>
<dbReference type="PANTHER" id="PTHR30474:SF2">
    <property type="entry name" value="PEPTIDOGLYCAN GLYCOSYLTRANSFERASE FTSW-RELATED"/>
    <property type="match status" value="1"/>
</dbReference>
<evidence type="ECO:0000256" key="5">
    <source>
        <dbReference type="ARBA" id="ARBA00022676"/>
    </source>
</evidence>
<keyword evidence="3" id="KW-1003">Cell membrane</keyword>
<comment type="subcellular location">
    <subcellularLocation>
        <location evidence="1">Cell membrane</location>
        <topology evidence="1">Multi-pass membrane protein</topology>
    </subcellularLocation>
</comment>
<comment type="similarity">
    <text evidence="16">Belongs to the SEDS family. FtsW subfamily.</text>
</comment>
<feature type="transmembrane region" description="Helical" evidence="22">
    <location>
        <begin position="252"/>
        <end position="274"/>
    </location>
</feature>
<gene>
    <name evidence="23" type="primary">ftsW</name>
    <name evidence="23" type="ORF">O0235_11700</name>
</gene>
<keyword evidence="9" id="KW-0573">Peptidoglycan synthesis</keyword>
<evidence type="ECO:0000256" key="10">
    <source>
        <dbReference type="ARBA" id="ARBA00022989"/>
    </source>
</evidence>
<reference evidence="23 24" key="1">
    <citation type="journal article" date="2023" name="ISME J.">
        <title>Thermophilic Dehalococcoidia with unusual traits shed light on an unexpected past.</title>
        <authorList>
            <person name="Palmer M."/>
            <person name="Covington J.K."/>
            <person name="Zhou E.M."/>
            <person name="Thomas S.C."/>
            <person name="Habib N."/>
            <person name="Seymour C.O."/>
            <person name="Lai D."/>
            <person name="Johnston J."/>
            <person name="Hashimi A."/>
            <person name="Jiao J.Y."/>
            <person name="Muok A.R."/>
            <person name="Liu L."/>
            <person name="Xian W.D."/>
            <person name="Zhi X.Y."/>
            <person name="Li M.M."/>
            <person name="Silva L.P."/>
            <person name="Bowen B.P."/>
            <person name="Louie K."/>
            <person name="Briegel A."/>
            <person name="Pett-Ridge J."/>
            <person name="Weber P.K."/>
            <person name="Tocheva E.I."/>
            <person name="Woyke T."/>
            <person name="Northen T.R."/>
            <person name="Mayali X."/>
            <person name="Li W.J."/>
            <person name="Hedlund B.P."/>
        </authorList>
    </citation>
    <scope>NUCLEOTIDE SEQUENCE [LARGE SCALE GENOMIC DNA]</scope>
    <source>
        <strain evidence="23 24">YIM 72310</strain>
    </source>
</reference>
<evidence type="ECO:0000256" key="16">
    <source>
        <dbReference type="ARBA" id="ARBA00038053"/>
    </source>
</evidence>
<evidence type="ECO:0000256" key="13">
    <source>
        <dbReference type="ARBA" id="ARBA00023316"/>
    </source>
</evidence>
<comment type="pathway">
    <text evidence="2">Cell wall biogenesis; peptidoglycan biosynthesis.</text>
</comment>
<dbReference type="PANTHER" id="PTHR30474">
    <property type="entry name" value="CELL CYCLE PROTEIN"/>
    <property type="match status" value="1"/>
</dbReference>
<feature type="transmembrane region" description="Helical" evidence="22">
    <location>
        <begin position="132"/>
        <end position="148"/>
    </location>
</feature>
<accession>A0ABY7M4F6</accession>
<keyword evidence="4" id="KW-0132">Cell division</keyword>
<name>A0ABY7M4F6_9CHLR</name>
<feature type="transmembrane region" description="Helical" evidence="22">
    <location>
        <begin position="294"/>
        <end position="315"/>
    </location>
</feature>
<evidence type="ECO:0000256" key="7">
    <source>
        <dbReference type="ARBA" id="ARBA00022692"/>
    </source>
</evidence>
<evidence type="ECO:0000256" key="15">
    <source>
        <dbReference type="ARBA" id="ARBA00033270"/>
    </source>
</evidence>
<dbReference type="InterPro" id="IPR013437">
    <property type="entry name" value="FtsW"/>
</dbReference>
<evidence type="ECO:0000256" key="3">
    <source>
        <dbReference type="ARBA" id="ARBA00022475"/>
    </source>
</evidence>
<dbReference type="Proteomes" id="UP001212803">
    <property type="component" value="Chromosome"/>
</dbReference>
<dbReference type="EC" id="2.4.99.28" evidence="19"/>
<feature type="transmembrane region" description="Helical" evidence="22">
    <location>
        <begin position="35"/>
        <end position="52"/>
    </location>
</feature>
<evidence type="ECO:0000256" key="18">
    <source>
        <dbReference type="ARBA" id="ARBA00041418"/>
    </source>
</evidence>
<evidence type="ECO:0000313" key="24">
    <source>
        <dbReference type="Proteomes" id="UP001212803"/>
    </source>
</evidence>
<sequence length="379" mass="40068">MLVALVGILTAFGLVAVYSASFVRSLVDFGDPYYFVIRQAVWALGGAVGMFVMARLDYRRLRPLAVPLMGVTIVLLVAVIVIGVEGGGARRWIGVGELTLQPAEFAKLTVIIYLAAWLASRGGSLRSFEHGLVPFVLIIGTVSALILLQPNLGTTLIILAITVTMFWVAGASLIQMVALLGSGLVAITVLALGAGYRAERVTAFLHAEKDPDGIGFQTLQALIAVGNGGVTGLGLGASRAKFFYLPESHTDGIFAIIGEELGLLAGLAILLLYLLLMVRGYQVARRARDEFGQLVATGITTWVAVQAFLNIGGILRVIPLTGVPLPFLSFGSNALAALLLAMGVLVSISRYGSDRGGYLDQHPVERRPKGAIVRREAGG</sequence>
<feature type="transmembrane region" description="Helical" evidence="22">
    <location>
        <begin position="104"/>
        <end position="120"/>
    </location>
</feature>
<evidence type="ECO:0000256" key="12">
    <source>
        <dbReference type="ARBA" id="ARBA00023306"/>
    </source>
</evidence>
<evidence type="ECO:0000256" key="2">
    <source>
        <dbReference type="ARBA" id="ARBA00004752"/>
    </source>
</evidence>
<keyword evidence="12" id="KW-0131">Cell cycle</keyword>
<feature type="transmembrane region" description="Helical" evidence="22">
    <location>
        <begin position="64"/>
        <end position="84"/>
    </location>
</feature>
<evidence type="ECO:0000256" key="1">
    <source>
        <dbReference type="ARBA" id="ARBA00004651"/>
    </source>
</evidence>
<comment type="catalytic activity">
    <reaction evidence="20">
        <text>[GlcNAc-(1-&gt;4)-Mur2Ac(oyl-L-Ala-gamma-D-Glu-L-Lys-D-Ala-D-Ala)](n)-di-trans,octa-cis-undecaprenyl diphosphate + beta-D-GlcNAc-(1-&gt;4)-Mur2Ac(oyl-L-Ala-gamma-D-Glu-L-Lys-D-Ala-D-Ala)-di-trans,octa-cis-undecaprenyl diphosphate = [GlcNAc-(1-&gt;4)-Mur2Ac(oyl-L-Ala-gamma-D-Glu-L-Lys-D-Ala-D-Ala)](n+1)-di-trans,octa-cis-undecaprenyl diphosphate + di-trans,octa-cis-undecaprenyl diphosphate + H(+)</text>
        <dbReference type="Rhea" id="RHEA:23708"/>
        <dbReference type="Rhea" id="RHEA-COMP:9602"/>
        <dbReference type="Rhea" id="RHEA-COMP:9603"/>
        <dbReference type="ChEBI" id="CHEBI:15378"/>
        <dbReference type="ChEBI" id="CHEBI:58405"/>
        <dbReference type="ChEBI" id="CHEBI:60033"/>
        <dbReference type="ChEBI" id="CHEBI:78435"/>
        <dbReference type="EC" id="2.4.99.28"/>
    </reaction>
</comment>
<evidence type="ECO:0000256" key="19">
    <source>
        <dbReference type="ARBA" id="ARBA00044770"/>
    </source>
</evidence>
<evidence type="ECO:0000256" key="6">
    <source>
        <dbReference type="ARBA" id="ARBA00022679"/>
    </source>
</evidence>
<feature type="transmembrane region" description="Helical" evidence="22">
    <location>
        <begin position="327"/>
        <end position="348"/>
    </location>
</feature>
<dbReference type="NCBIfam" id="TIGR02614">
    <property type="entry name" value="ftsW"/>
    <property type="match status" value="1"/>
</dbReference>
<dbReference type="InterPro" id="IPR001182">
    <property type="entry name" value="FtsW/RodA"/>
</dbReference>
<evidence type="ECO:0000313" key="23">
    <source>
        <dbReference type="EMBL" id="WBL35435.1"/>
    </source>
</evidence>
<organism evidence="23 24">
    <name type="scientific">Tepidiforma flava</name>
    <dbReference type="NCBI Taxonomy" id="3004094"/>
    <lineage>
        <taxon>Bacteria</taxon>
        <taxon>Bacillati</taxon>
        <taxon>Chloroflexota</taxon>
        <taxon>Tepidiformia</taxon>
        <taxon>Tepidiformales</taxon>
        <taxon>Tepidiformaceae</taxon>
        <taxon>Tepidiforma</taxon>
    </lineage>
</organism>
<evidence type="ECO:0000256" key="14">
    <source>
        <dbReference type="ARBA" id="ARBA00032370"/>
    </source>
</evidence>
<keyword evidence="13" id="KW-0961">Cell wall biogenesis/degradation</keyword>
<keyword evidence="6" id="KW-0808">Transferase</keyword>
<evidence type="ECO:0000256" key="8">
    <source>
        <dbReference type="ARBA" id="ARBA00022960"/>
    </source>
</evidence>
<keyword evidence="11 22" id="KW-0472">Membrane</keyword>
<evidence type="ECO:0000256" key="4">
    <source>
        <dbReference type="ARBA" id="ARBA00022618"/>
    </source>
</evidence>
<evidence type="ECO:0000256" key="22">
    <source>
        <dbReference type="SAM" id="Phobius"/>
    </source>
</evidence>
<evidence type="ECO:0000256" key="17">
    <source>
        <dbReference type="ARBA" id="ARBA00041185"/>
    </source>
</evidence>
<evidence type="ECO:0000256" key="20">
    <source>
        <dbReference type="ARBA" id="ARBA00049902"/>
    </source>
</evidence>
<keyword evidence="8" id="KW-0133">Cell shape</keyword>
<evidence type="ECO:0000256" key="11">
    <source>
        <dbReference type="ARBA" id="ARBA00023136"/>
    </source>
</evidence>
<proteinExistence type="inferred from homology"/>
<keyword evidence="24" id="KW-1185">Reference proteome</keyword>
<dbReference type="Pfam" id="PF01098">
    <property type="entry name" value="FTSW_RODA_SPOVE"/>
    <property type="match status" value="1"/>
</dbReference>
<evidence type="ECO:0000256" key="9">
    <source>
        <dbReference type="ARBA" id="ARBA00022984"/>
    </source>
</evidence>
<protein>
    <recommendedName>
        <fullName evidence="17">Probable peptidoglycan glycosyltransferase FtsW</fullName>
        <ecNumber evidence="19">2.4.99.28</ecNumber>
    </recommendedName>
    <alternativeName>
        <fullName evidence="18">Cell division protein FtsW</fullName>
    </alternativeName>
    <alternativeName>
        <fullName evidence="15">Cell wall polymerase</fullName>
    </alternativeName>
    <alternativeName>
        <fullName evidence="14">Peptidoglycan polymerase</fullName>
    </alternativeName>
</protein>
<comment type="function">
    <text evidence="21">Peptidoglycan polymerase that is essential for cell division.</text>
</comment>
<evidence type="ECO:0000256" key="21">
    <source>
        <dbReference type="ARBA" id="ARBA00049966"/>
    </source>
</evidence>
<keyword evidence="7 22" id="KW-0812">Transmembrane</keyword>